<dbReference type="AlphaFoldDB" id="A0A1T4RHK5"/>
<evidence type="ECO:0000313" key="2">
    <source>
        <dbReference type="Proteomes" id="UP000190102"/>
    </source>
</evidence>
<organism evidence="1 2">
    <name type="scientific">Trichlorobacter thiogenes</name>
    <dbReference type="NCBI Taxonomy" id="115783"/>
    <lineage>
        <taxon>Bacteria</taxon>
        <taxon>Pseudomonadati</taxon>
        <taxon>Thermodesulfobacteriota</taxon>
        <taxon>Desulfuromonadia</taxon>
        <taxon>Geobacterales</taxon>
        <taxon>Geobacteraceae</taxon>
        <taxon>Trichlorobacter</taxon>
    </lineage>
</organism>
<evidence type="ECO:0000313" key="1">
    <source>
        <dbReference type="EMBL" id="SKA15141.1"/>
    </source>
</evidence>
<name>A0A1T4RHK5_9BACT</name>
<keyword evidence="2" id="KW-1185">Reference proteome</keyword>
<dbReference type="EMBL" id="FUWR01000020">
    <property type="protein sequence ID" value="SKA15141.1"/>
    <property type="molecule type" value="Genomic_DNA"/>
</dbReference>
<proteinExistence type="predicted"/>
<gene>
    <name evidence="1" type="ORF">SAMN02745119_02881</name>
</gene>
<reference evidence="2" key="1">
    <citation type="submission" date="2017-02" db="EMBL/GenBank/DDBJ databases">
        <authorList>
            <person name="Varghese N."/>
            <person name="Submissions S."/>
        </authorList>
    </citation>
    <scope>NUCLEOTIDE SEQUENCE [LARGE SCALE GENOMIC DNA]</scope>
    <source>
        <strain evidence="2">ATCC BAA-34</strain>
    </source>
</reference>
<dbReference type="Proteomes" id="UP000190102">
    <property type="component" value="Unassembled WGS sequence"/>
</dbReference>
<accession>A0A1T4RHK5</accession>
<sequence length="60" mass="6456">MNLHECRVSEASVKYDAAKSSVGHEVARLNGLEVDDAGERAGLNTVHESASSPQSQLYKI</sequence>
<protein>
    <submittedName>
        <fullName evidence="1">Uncharacterized protein</fullName>
    </submittedName>
</protein>